<name>W9C7T3_SCLBF</name>
<protein>
    <recommendedName>
        <fullName evidence="4">Argonaute siRNA chaperone complex subunit Arb1</fullName>
    </recommendedName>
</protein>
<feature type="compositionally biased region" description="Basic and acidic residues" evidence="1">
    <location>
        <begin position="572"/>
        <end position="581"/>
    </location>
</feature>
<evidence type="ECO:0000313" key="2">
    <source>
        <dbReference type="EMBL" id="ESZ90939.1"/>
    </source>
</evidence>
<dbReference type="Pfam" id="PF09692">
    <property type="entry name" value="Arb1"/>
    <property type="match status" value="1"/>
</dbReference>
<dbReference type="OrthoDB" id="435402at2759"/>
<feature type="region of interest" description="Disordered" evidence="1">
    <location>
        <begin position="68"/>
        <end position="172"/>
    </location>
</feature>
<reference evidence="2 3" key="1">
    <citation type="journal article" date="2014" name="Genome Announc.">
        <title>Draft genome sequence of Sclerotinia borealis, a psychrophilic plant pathogenic fungus.</title>
        <authorList>
            <person name="Mardanov A.V."/>
            <person name="Beletsky A.V."/>
            <person name="Kadnikov V.V."/>
            <person name="Ignatov A.N."/>
            <person name="Ravin N.V."/>
        </authorList>
    </citation>
    <scope>NUCLEOTIDE SEQUENCE [LARGE SCALE GENOMIC DNA]</scope>
    <source>
        <strain evidence="3">F-4157</strain>
    </source>
</reference>
<evidence type="ECO:0000256" key="1">
    <source>
        <dbReference type="SAM" id="MobiDB-lite"/>
    </source>
</evidence>
<feature type="compositionally biased region" description="Basic residues" evidence="1">
    <location>
        <begin position="141"/>
        <end position="153"/>
    </location>
</feature>
<feature type="region of interest" description="Disordered" evidence="1">
    <location>
        <begin position="23"/>
        <end position="44"/>
    </location>
</feature>
<dbReference type="EMBL" id="AYSA01000561">
    <property type="protein sequence ID" value="ESZ90939.1"/>
    <property type="molecule type" value="Genomic_DNA"/>
</dbReference>
<dbReference type="HOGENOM" id="CLU_023193_0_0_1"/>
<feature type="compositionally biased region" description="Acidic residues" evidence="1">
    <location>
        <begin position="559"/>
        <end position="570"/>
    </location>
</feature>
<dbReference type="STRING" id="1432307.W9C7T3"/>
<comment type="caution">
    <text evidence="2">The sequence shown here is derived from an EMBL/GenBank/DDBJ whole genome shotgun (WGS) entry which is preliminary data.</text>
</comment>
<organism evidence="2 3">
    <name type="scientific">Sclerotinia borealis (strain F-4128)</name>
    <dbReference type="NCBI Taxonomy" id="1432307"/>
    <lineage>
        <taxon>Eukaryota</taxon>
        <taxon>Fungi</taxon>
        <taxon>Dikarya</taxon>
        <taxon>Ascomycota</taxon>
        <taxon>Pezizomycotina</taxon>
        <taxon>Leotiomycetes</taxon>
        <taxon>Helotiales</taxon>
        <taxon>Sclerotiniaceae</taxon>
        <taxon>Sclerotinia</taxon>
    </lineage>
</organism>
<sequence>MAPHSVGPEPEELSRAISELDLSSLRGIDGATDGDGLKKSKRYTRDQLLSLKSKSSSSDDSGIVINVAEIATGSKTPPAPPRVPPPTPDHLSATPASGTGTPVARLPVTPEEPEKQEEGAVNPGGAEGSTQVAEGKEGEPKKKKKRSSGKNKKAAPTGFEEFYADPPLTPDEFEEECDVYDEDRPFDERIQTCIQRYRARRKLDSVRSNILTKYFALGGIESGTKTFNGGLDKETLENSTAAEIAAIQATDFVRSSNNKYYDPSDTENWVVDWEGIVRGFLSYRAHKILGDGEEEMKMYCAVLRNFLNYVLAHEVCKEYTKEVMAARKLCDTAEKEYTSIRQLQRMLPGDFNTAASTLYGVTYKHHMEVYTAWSDIDDISMQWSTNIVLLSLPLSEFVFKGAVAFIGNKSHFEQAKKGDTHVVKAESKFIEVTEVHRASADIIEEFSHVKDPRGLGALKPIGKLFCKYWEGPGIDYEDKTDDGNVEGVDDCVEEFWLEDQLLQHCYPGLKLEVDVHELNIGVKYFDQVKEVYPSFYLYLSNEKMMGWKEPVPNERLPPTEEDPDAEEQAMDDIARDEADEF</sequence>
<evidence type="ECO:0008006" key="4">
    <source>
        <dbReference type="Google" id="ProtNLM"/>
    </source>
</evidence>
<feature type="compositionally biased region" description="Pro residues" evidence="1">
    <location>
        <begin position="77"/>
        <end position="88"/>
    </location>
</feature>
<feature type="region of interest" description="Disordered" evidence="1">
    <location>
        <begin position="549"/>
        <end position="581"/>
    </location>
</feature>
<dbReference type="InterPro" id="IPR018606">
    <property type="entry name" value="Arb1"/>
</dbReference>
<dbReference type="AlphaFoldDB" id="W9C7T3"/>
<gene>
    <name evidence="2" type="ORF">SBOR_8685</name>
</gene>
<accession>W9C7T3</accession>
<dbReference type="GO" id="GO:0033167">
    <property type="term" value="C:ARC complex"/>
    <property type="evidence" value="ECO:0007669"/>
    <property type="project" value="InterPro"/>
</dbReference>
<dbReference type="Proteomes" id="UP000019487">
    <property type="component" value="Unassembled WGS sequence"/>
</dbReference>
<proteinExistence type="predicted"/>
<keyword evidence="3" id="KW-1185">Reference proteome</keyword>
<dbReference type="GO" id="GO:0031047">
    <property type="term" value="P:regulatory ncRNA-mediated gene silencing"/>
    <property type="evidence" value="ECO:0007669"/>
    <property type="project" value="InterPro"/>
</dbReference>
<evidence type="ECO:0000313" key="3">
    <source>
        <dbReference type="Proteomes" id="UP000019487"/>
    </source>
</evidence>